<organism evidence="3 4">
    <name type="scientific">Candidatus Onthousia faecipullorum</name>
    <dbReference type="NCBI Taxonomy" id="2840887"/>
    <lineage>
        <taxon>Bacteria</taxon>
        <taxon>Bacillati</taxon>
        <taxon>Bacillota</taxon>
        <taxon>Bacilli</taxon>
        <taxon>Candidatus Onthousia</taxon>
    </lineage>
</organism>
<protein>
    <submittedName>
        <fullName evidence="3">Uncharacterized protein</fullName>
    </submittedName>
</protein>
<accession>A0A9D1KAX6</accession>
<keyword evidence="1" id="KW-0175">Coiled coil</keyword>
<evidence type="ECO:0000313" key="4">
    <source>
        <dbReference type="Proteomes" id="UP000886833"/>
    </source>
</evidence>
<proteinExistence type="predicted"/>
<comment type="caution">
    <text evidence="3">The sequence shown here is derived from an EMBL/GenBank/DDBJ whole genome shotgun (WGS) entry which is preliminary data.</text>
</comment>
<feature type="region of interest" description="Disordered" evidence="2">
    <location>
        <begin position="385"/>
        <end position="413"/>
    </location>
</feature>
<name>A0A9D1KAX6_9FIRM</name>
<evidence type="ECO:0000256" key="2">
    <source>
        <dbReference type="SAM" id="MobiDB-lite"/>
    </source>
</evidence>
<dbReference type="Proteomes" id="UP000886833">
    <property type="component" value="Unassembled WGS sequence"/>
</dbReference>
<sequence length="509" mass="57842">MSEKLHNEEFDVKRVDGSALSGDSNKIKLKITSYAVILEVQEAYMKEEIAAKEQDKKDLEQKLESEELSRKDKREIKKDLSLLNAELDILNDVFLEFSESRKRFMEIAKKALKLPEENLKELGETGWLEMESKKVNIDTEYENIQNKLIDAQDDENVFTSVDTDAIKEAVEKAMNEKSEDLPEEYKNDGDFIAENITSDNFDDAISSATENIKDVVDEKKTDELTEEDARDIFANAGTVASENPKIKEEENATPDFSLFGQEEIIPETHTIEFENPPIAAETSEWAAEPATEVEENATPDFSLFGQEEIIPETHTIEFENPPIAVETSEWAAEPATEVEENTNTNNSISFDGDTSIEEMLANLEKQNEALQNKWAEMNQSVFDTKAEQENANKRKNATKEELDEARRKSEETKEQIRIFKMYKPQMESLKKANAEQERLNKAKEEELKTETANLASINLDIEGMENEIAMYNSETSKDLEELKKLRAEFTGTDYDSGDTPIGGEGGRKK</sequence>
<dbReference type="AlphaFoldDB" id="A0A9D1KAX6"/>
<reference evidence="3" key="2">
    <citation type="journal article" date="2021" name="PeerJ">
        <title>Extensive microbial diversity within the chicken gut microbiome revealed by metagenomics and culture.</title>
        <authorList>
            <person name="Gilroy R."/>
            <person name="Ravi A."/>
            <person name="Getino M."/>
            <person name="Pursley I."/>
            <person name="Horton D.L."/>
            <person name="Alikhan N.F."/>
            <person name="Baker D."/>
            <person name="Gharbi K."/>
            <person name="Hall N."/>
            <person name="Watson M."/>
            <person name="Adriaenssens E.M."/>
            <person name="Foster-Nyarko E."/>
            <person name="Jarju S."/>
            <person name="Secka A."/>
            <person name="Antonio M."/>
            <person name="Oren A."/>
            <person name="Chaudhuri R.R."/>
            <person name="La Ragione R."/>
            <person name="Hildebrand F."/>
            <person name="Pallen M.J."/>
        </authorList>
    </citation>
    <scope>NUCLEOTIDE SEQUENCE</scope>
    <source>
        <strain evidence="3">CHK195-26880</strain>
    </source>
</reference>
<gene>
    <name evidence="3" type="ORF">IAB59_00455</name>
</gene>
<dbReference type="EMBL" id="DVKQ01000003">
    <property type="protein sequence ID" value="HIT36939.1"/>
    <property type="molecule type" value="Genomic_DNA"/>
</dbReference>
<reference evidence="3" key="1">
    <citation type="submission" date="2020-10" db="EMBL/GenBank/DDBJ databases">
        <authorList>
            <person name="Gilroy R."/>
        </authorList>
    </citation>
    <scope>NUCLEOTIDE SEQUENCE</scope>
    <source>
        <strain evidence="3">CHK195-26880</strain>
    </source>
</reference>
<feature type="coiled-coil region" evidence="1">
    <location>
        <begin position="42"/>
        <end position="93"/>
    </location>
</feature>
<evidence type="ECO:0000256" key="1">
    <source>
        <dbReference type="SAM" id="Coils"/>
    </source>
</evidence>
<evidence type="ECO:0000313" key="3">
    <source>
        <dbReference type="EMBL" id="HIT36939.1"/>
    </source>
</evidence>